<dbReference type="Proteomes" id="UP001215151">
    <property type="component" value="Unassembled WGS sequence"/>
</dbReference>
<reference evidence="2" key="1">
    <citation type="submission" date="2022-11" db="EMBL/GenBank/DDBJ databases">
        <title>Genome Sequence of Cubamyces cubensis.</title>
        <authorList>
            <person name="Buettner E."/>
        </authorList>
    </citation>
    <scope>NUCLEOTIDE SEQUENCE</scope>
    <source>
        <strain evidence="2">MPL-01</strain>
    </source>
</reference>
<organism evidence="2 3">
    <name type="scientific">Trametes cubensis</name>
    <dbReference type="NCBI Taxonomy" id="1111947"/>
    <lineage>
        <taxon>Eukaryota</taxon>
        <taxon>Fungi</taxon>
        <taxon>Dikarya</taxon>
        <taxon>Basidiomycota</taxon>
        <taxon>Agaricomycotina</taxon>
        <taxon>Agaricomycetes</taxon>
        <taxon>Polyporales</taxon>
        <taxon>Polyporaceae</taxon>
        <taxon>Trametes</taxon>
    </lineage>
</organism>
<feature type="chain" id="PRO_5042288739" evidence="1">
    <location>
        <begin position="19"/>
        <end position="172"/>
    </location>
</feature>
<gene>
    <name evidence="2" type="ORF">ONZ51_g659</name>
</gene>
<dbReference type="AlphaFoldDB" id="A0AAD7XGL4"/>
<evidence type="ECO:0000256" key="1">
    <source>
        <dbReference type="SAM" id="SignalP"/>
    </source>
</evidence>
<accession>A0AAD7XGL4</accession>
<feature type="signal peptide" evidence="1">
    <location>
        <begin position="1"/>
        <end position="18"/>
    </location>
</feature>
<dbReference type="EMBL" id="JAPEVG010000008">
    <property type="protein sequence ID" value="KAJ8497178.1"/>
    <property type="molecule type" value="Genomic_DNA"/>
</dbReference>
<proteinExistence type="predicted"/>
<comment type="caution">
    <text evidence="2">The sequence shown here is derived from an EMBL/GenBank/DDBJ whole genome shotgun (WGS) entry which is preliminary data.</text>
</comment>
<sequence>MLFTTFIFTALYSSVVSATALPKRQSPAIWQSPYSGTLVSPTTDQPVVLGGDFPFEYDVSSWCEPDFAPFTVYLTEGREPPVFDNVTASGALADGAFVFEFGKFVVSRFGLPTSSPPPPSNLTMPTPETLNTTFRTESRFYLSIVEEFDGCPGDIAVEYSLTSVALKLVPSE</sequence>
<keyword evidence="1" id="KW-0732">Signal</keyword>
<evidence type="ECO:0000313" key="3">
    <source>
        <dbReference type="Proteomes" id="UP001215151"/>
    </source>
</evidence>
<evidence type="ECO:0000313" key="2">
    <source>
        <dbReference type="EMBL" id="KAJ8497178.1"/>
    </source>
</evidence>
<protein>
    <submittedName>
        <fullName evidence="2">Uncharacterized protein</fullName>
    </submittedName>
</protein>
<keyword evidence="3" id="KW-1185">Reference proteome</keyword>
<name>A0AAD7XGL4_9APHY</name>